<keyword evidence="2" id="KW-0175">Coiled coil</keyword>
<dbReference type="InterPro" id="IPR003607">
    <property type="entry name" value="HD/PDEase_dom"/>
</dbReference>
<evidence type="ECO:0000259" key="4">
    <source>
        <dbReference type="PROSITE" id="PS51831"/>
    </source>
</evidence>
<feature type="coiled-coil region" evidence="2">
    <location>
        <begin position="425"/>
        <end position="473"/>
    </location>
</feature>
<dbReference type="CDD" id="cd00077">
    <property type="entry name" value="HDc"/>
    <property type="match status" value="1"/>
</dbReference>
<evidence type="ECO:0000259" key="3">
    <source>
        <dbReference type="PROSITE" id="PS50887"/>
    </source>
</evidence>
<dbReference type="Gene3D" id="1.10.3210.10">
    <property type="entry name" value="Hypothetical protein af1432"/>
    <property type="match status" value="1"/>
</dbReference>
<dbReference type="InterPro" id="IPR011990">
    <property type="entry name" value="TPR-like_helical_dom_sf"/>
</dbReference>
<feature type="coiled-coil region" evidence="2">
    <location>
        <begin position="263"/>
        <end position="290"/>
    </location>
</feature>
<dbReference type="InterPro" id="IPR000160">
    <property type="entry name" value="GGDEF_dom"/>
</dbReference>
<dbReference type="SUPFAM" id="SSF55073">
    <property type="entry name" value="Nucleotide cyclase"/>
    <property type="match status" value="1"/>
</dbReference>
<proteinExistence type="predicted"/>
<sequence>MAADKPGIATTVEGTERASRLGLARSRLREAEALLAEEPAEALNLATEVLENAAALGEPELQIQARLVLAQAQGRLGRMKEALDHAGIALAEAPEKRLQLESSRLLAFLQRERGDLVQAASHLEQAAGLARELELPQVEADLLNQQAGLHHMQAQYPEALDKLRAALGLMRQLGNRAAEANYLNNLGTLHTELGDYPEALQNFFAAYQLYQEEGHSPRNRATNLASIGNLYGEMGEYAQAQEYYDRALGIARAGEERSLEVHLLHLKGELARAQDKLEEAQALYTEVLSLAQERGLERLIASGMLGLAQIQTTRGHLQEALLNHTKVLELARAKGWRHAELEALLGLAHNHLALEHLRLAQAQAEEALELAHRFDRKKNLCEAHHLLAQIHRAEGRLEPALAHLEAHYRLERELFNREGERKRRLLASQLELERARNEAEQYRLRTEVETRAREEAQAKVRQRTEELEYAQLEIVARLALAAEYRDDVTGEHTYRVGRNAALIAQEMGWPQEQIEVLRSAARLHDVGKIGIPDSILLKRDRLTLEEFEQMKAHTVIGARILSGGRSRLLRMAEEIARSHHEHYDGNGYPFGLVGSDIPLSGRIVAAADVLDALTHERPYKRAWSVAEALAEIRRLSGRHFDPQVVEACMRAFGEGELDIEAKMQRLDADLSMTMQIEKAQLGWIEEDVEGLRRGFEQILADRTRELEAARREAQMLARRMELMAHTDVLTGLGNRRAFENDLETEVARAHRIGYPLSVLALDMDYLKVLNDSEGHERGDALLRTFAQVTQEHFFALGRLYRIGGDEYAAILPYIDPTGHPEVRARLEAALAQVRALGFPAASVSAGLAAIPMEATSGGELVRLSDQRMYADKLARRNPPQR</sequence>
<dbReference type="Gene3D" id="1.25.40.10">
    <property type="entry name" value="Tetratricopeptide repeat domain"/>
    <property type="match status" value="2"/>
</dbReference>
<name>A0A399FCQ8_9DEIN</name>
<dbReference type="PROSITE" id="PS51831">
    <property type="entry name" value="HD"/>
    <property type="match status" value="1"/>
</dbReference>
<dbReference type="InterPro" id="IPR019734">
    <property type="entry name" value="TPR_rpt"/>
</dbReference>
<dbReference type="PROSITE" id="PS51832">
    <property type="entry name" value="HD_GYP"/>
    <property type="match status" value="1"/>
</dbReference>
<feature type="domain" description="HD-GYP" evidence="5">
    <location>
        <begin position="467"/>
        <end position="664"/>
    </location>
</feature>
<dbReference type="SMART" id="SM00267">
    <property type="entry name" value="GGDEF"/>
    <property type="match status" value="1"/>
</dbReference>
<reference evidence="6 7" key="1">
    <citation type="submission" date="2018-08" db="EMBL/GenBank/DDBJ databases">
        <title>Meiothermus granaticius genome AF-68 sequencing project.</title>
        <authorList>
            <person name="Da Costa M.S."/>
            <person name="Albuquerque L."/>
            <person name="Raposo P."/>
            <person name="Froufe H.J.C."/>
            <person name="Barroso C.S."/>
            <person name="Egas C."/>
        </authorList>
    </citation>
    <scope>NUCLEOTIDE SEQUENCE [LARGE SCALE GENOMIC DNA]</scope>
    <source>
        <strain evidence="6 7">AF-68</strain>
    </source>
</reference>
<dbReference type="GO" id="GO:0071111">
    <property type="term" value="F:cyclic-guanylate-specific phosphodiesterase activity"/>
    <property type="evidence" value="ECO:0007669"/>
    <property type="project" value="UniProtKB-EC"/>
</dbReference>
<organism evidence="6 7">
    <name type="scientific">Meiothermus granaticius NBRC 107808</name>
    <dbReference type="NCBI Taxonomy" id="1227551"/>
    <lineage>
        <taxon>Bacteria</taxon>
        <taxon>Thermotogati</taxon>
        <taxon>Deinococcota</taxon>
        <taxon>Deinococci</taxon>
        <taxon>Thermales</taxon>
        <taxon>Thermaceae</taxon>
        <taxon>Meiothermus</taxon>
    </lineage>
</organism>
<dbReference type="CDD" id="cd01949">
    <property type="entry name" value="GGDEF"/>
    <property type="match status" value="1"/>
</dbReference>
<gene>
    <name evidence="6" type="primary">rpfG_1</name>
    <name evidence="6" type="ORF">Mgrana_00117</name>
</gene>
<dbReference type="SUPFAM" id="SSF109604">
    <property type="entry name" value="HD-domain/PDEase-like"/>
    <property type="match status" value="1"/>
</dbReference>
<accession>A0A399FCQ8</accession>
<comment type="caution">
    <text evidence="6">The sequence shown here is derived from an EMBL/GenBank/DDBJ whole genome shotgun (WGS) entry which is preliminary data.</text>
</comment>
<dbReference type="Pfam" id="PF00990">
    <property type="entry name" value="GGDEF"/>
    <property type="match status" value="1"/>
</dbReference>
<dbReference type="RefSeq" id="WP_119355655.1">
    <property type="nucleotide sequence ID" value="NZ_BJXM01000036.1"/>
</dbReference>
<dbReference type="PANTHER" id="PTHR45228">
    <property type="entry name" value="CYCLIC DI-GMP PHOSPHODIESTERASE TM_0186-RELATED"/>
    <property type="match status" value="1"/>
</dbReference>
<feature type="domain" description="GGDEF" evidence="3">
    <location>
        <begin position="754"/>
        <end position="881"/>
    </location>
</feature>
<protein>
    <submittedName>
        <fullName evidence="6">Cyclic di-GMP phosphodiesterase response regulator RpfG</fullName>
        <ecNumber evidence="6">3.1.4.52</ecNumber>
    </submittedName>
</protein>
<dbReference type="InterPro" id="IPR029787">
    <property type="entry name" value="Nucleotide_cyclase"/>
</dbReference>
<feature type="repeat" description="TPR" evidence="1">
    <location>
        <begin position="221"/>
        <end position="254"/>
    </location>
</feature>
<feature type="repeat" description="TPR" evidence="1">
    <location>
        <begin position="180"/>
        <end position="213"/>
    </location>
</feature>
<dbReference type="AlphaFoldDB" id="A0A399FCQ8"/>
<dbReference type="InterPro" id="IPR037522">
    <property type="entry name" value="HD_GYP_dom"/>
</dbReference>
<dbReference type="SMART" id="SM00028">
    <property type="entry name" value="TPR"/>
    <property type="match status" value="9"/>
</dbReference>
<dbReference type="EMBL" id="QWLB01000001">
    <property type="protein sequence ID" value="RIH94030.1"/>
    <property type="molecule type" value="Genomic_DNA"/>
</dbReference>
<evidence type="ECO:0000256" key="2">
    <source>
        <dbReference type="SAM" id="Coils"/>
    </source>
</evidence>
<dbReference type="PROSITE" id="PS50005">
    <property type="entry name" value="TPR"/>
    <property type="match status" value="2"/>
</dbReference>
<keyword evidence="6" id="KW-0378">Hydrolase</keyword>
<evidence type="ECO:0000256" key="1">
    <source>
        <dbReference type="PROSITE-ProRule" id="PRU00339"/>
    </source>
</evidence>
<keyword evidence="1" id="KW-0802">TPR repeat</keyword>
<keyword evidence="7" id="KW-1185">Reference proteome</keyword>
<dbReference type="Gene3D" id="3.30.70.270">
    <property type="match status" value="1"/>
</dbReference>
<feature type="domain" description="HD" evidence="4">
    <location>
        <begin position="489"/>
        <end position="613"/>
    </location>
</feature>
<evidence type="ECO:0000313" key="6">
    <source>
        <dbReference type="EMBL" id="RIH94030.1"/>
    </source>
</evidence>
<dbReference type="SMART" id="SM00471">
    <property type="entry name" value="HDc"/>
    <property type="match status" value="1"/>
</dbReference>
<dbReference type="PROSITE" id="PS50887">
    <property type="entry name" value="GGDEF"/>
    <property type="match status" value="1"/>
</dbReference>
<dbReference type="InterPro" id="IPR006674">
    <property type="entry name" value="HD_domain"/>
</dbReference>
<dbReference type="EC" id="3.1.4.52" evidence="6"/>
<dbReference type="InterPro" id="IPR052020">
    <property type="entry name" value="Cyclic_di-GMP/3'3'-cGAMP_PDE"/>
</dbReference>
<dbReference type="PANTHER" id="PTHR45228:SF8">
    <property type="entry name" value="TWO-COMPONENT RESPONSE REGULATOR-RELATED"/>
    <property type="match status" value="1"/>
</dbReference>
<evidence type="ECO:0000313" key="7">
    <source>
        <dbReference type="Proteomes" id="UP000266178"/>
    </source>
</evidence>
<dbReference type="NCBIfam" id="TIGR00254">
    <property type="entry name" value="GGDEF"/>
    <property type="match status" value="1"/>
</dbReference>
<evidence type="ECO:0000259" key="5">
    <source>
        <dbReference type="PROSITE" id="PS51832"/>
    </source>
</evidence>
<dbReference type="InterPro" id="IPR043128">
    <property type="entry name" value="Rev_trsase/Diguanyl_cyclase"/>
</dbReference>
<dbReference type="OrthoDB" id="27478at2"/>
<dbReference type="Pfam" id="PF13487">
    <property type="entry name" value="HD_5"/>
    <property type="match status" value="1"/>
</dbReference>
<dbReference type="Pfam" id="PF13424">
    <property type="entry name" value="TPR_12"/>
    <property type="match status" value="1"/>
</dbReference>
<dbReference type="SUPFAM" id="SSF48452">
    <property type="entry name" value="TPR-like"/>
    <property type="match status" value="3"/>
</dbReference>
<dbReference type="Proteomes" id="UP000266178">
    <property type="component" value="Unassembled WGS sequence"/>
</dbReference>